<keyword evidence="3" id="KW-0812">Transmembrane</keyword>
<gene>
    <name evidence="4" type="ORF">QuyetLC_48750</name>
</gene>
<evidence type="ECO:0000256" key="2">
    <source>
        <dbReference type="SAM" id="MobiDB-lite"/>
    </source>
</evidence>
<feature type="transmembrane region" description="Helical" evidence="3">
    <location>
        <begin position="149"/>
        <end position="167"/>
    </location>
</feature>
<keyword evidence="1" id="KW-0175">Coiled coil</keyword>
<feature type="compositionally biased region" description="Basic and acidic residues" evidence="2">
    <location>
        <begin position="759"/>
        <end position="778"/>
    </location>
</feature>
<dbReference type="Gene3D" id="3.40.50.300">
    <property type="entry name" value="P-loop containing nucleotide triphosphate hydrolases"/>
    <property type="match status" value="1"/>
</dbReference>
<proteinExistence type="predicted"/>
<sequence>MSNFDFSNLSSNNNNDDKDFVTKIKEIATIMLDNIVKYSKLTFETVSPILKEKSGELAVSTKKISKKMSDKQSQRQKEKKVYLKYKTINKIYDDYKDSILDLENEVKEANKKEKKEKNQEQTKDKSSIASIVLIAVISLVIIFKFIISNLLSIVLILLAFAPLLLIYKEKWIIKNNKTKLDKVAIFRPDLIKIFEKMALYIADDELYDFIKYYQSELINLETFLNIKLDANQIELSEDEEDGELHLALSNIAVNQNSKVFANTLDDIDMNRFNIATKANYLIDVRDVNKTMLILFDNWLTDYLKIGKAINIKERIELLGYLDFFETGEEFEEVDLSRFSKKGRQIINKLRQDDVKEKLGMYPHDAFAEGIIENKYFIKIRMVLQNTNKAKAKSLLNEIGLITGITPSLIDGENDKTIYLKFKYKVAVKSREFKFKDILEQAKVGVINIGATDGGDYVVKYPRKDDPFFALIGGLSRSGKSTLASRMIATALYLSDGDGFYDYQDVFIASVKAKDDYFPLKWEEKGMFITDNPIETYKMLLKVYDIGQKRAEIFRENGCVNIKQYNDKFKNNKMGKILLVMDEYRNTLDAAERLGKVDVDGSEIKNLSLEIEKLYTSINTLQGSRGVNTICITQKFAKNKGGLGMVADSLDSRFLGYAEADVWGTQDKTETIARYLKSKSEKRKGLFLINASAFQQANPDEVEVDKIAEFVETRTHFIDTQEIADNFDRYFDTDKKYGDLIRDNSNNTDDDLESIIITKDKSEEVKENEEKAEESKTIEDFDFDDFNL</sequence>
<organism evidence="4">
    <name type="scientific">Bacillus anthracis</name>
    <name type="common">anthrax bacterium</name>
    <dbReference type="NCBI Taxonomy" id="1392"/>
    <lineage>
        <taxon>Bacteria</taxon>
        <taxon>Bacillati</taxon>
        <taxon>Bacillota</taxon>
        <taxon>Bacilli</taxon>
        <taxon>Bacillales</taxon>
        <taxon>Bacillaceae</taxon>
        <taxon>Bacillus</taxon>
        <taxon>Bacillus cereus group</taxon>
    </lineage>
</organism>
<keyword evidence="3" id="KW-1133">Transmembrane helix</keyword>
<feature type="region of interest" description="Disordered" evidence="2">
    <location>
        <begin position="759"/>
        <end position="787"/>
    </location>
</feature>
<accession>A0A640MND7</accession>
<protein>
    <submittedName>
        <fullName evidence="4">Uncharacterized protein</fullName>
    </submittedName>
</protein>
<dbReference type="EMBL" id="BLEY01000078">
    <property type="protein sequence ID" value="GEU15266.1"/>
    <property type="molecule type" value="Genomic_DNA"/>
</dbReference>
<evidence type="ECO:0000256" key="3">
    <source>
        <dbReference type="SAM" id="Phobius"/>
    </source>
</evidence>
<dbReference type="AlphaFoldDB" id="A0A640MND7"/>
<comment type="caution">
    <text evidence="4">The sequence shown here is derived from an EMBL/GenBank/DDBJ whole genome shotgun (WGS) entry which is preliminary data.</text>
</comment>
<reference evidence="4" key="2">
    <citation type="submission" date="2019-12" db="EMBL/GenBank/DDBJ databases">
        <authorList>
            <person name="Hoang T.H.H."/>
            <person name="Okutani A."/>
        </authorList>
    </citation>
    <scope>NUCLEOTIDE SEQUENCE</scope>
    <source>
        <strain evidence="4">QuyetLC</strain>
    </source>
</reference>
<evidence type="ECO:0000256" key="1">
    <source>
        <dbReference type="SAM" id="Coils"/>
    </source>
</evidence>
<name>A0A640MND7_BACAN</name>
<feature type="coiled-coil region" evidence="1">
    <location>
        <begin position="85"/>
        <end position="124"/>
    </location>
</feature>
<keyword evidence="3" id="KW-0472">Membrane</keyword>
<evidence type="ECO:0000313" key="4">
    <source>
        <dbReference type="EMBL" id="GEU15266.1"/>
    </source>
</evidence>
<reference evidence="4" key="1">
    <citation type="submission" date="2019-12" db="EMBL/GenBank/DDBJ databases">
        <title>Epidemiological and comparative genomic analysis of Bacillus anthracis isolated from northern Vietnam.</title>
        <authorList>
            <person name="Hoang T.T.H."/>
            <person name="Dang D.A."/>
            <person name="Pham M.H."/>
            <person name="Luong M.H."/>
            <person name="Tran N.D."/>
            <person name="Nguyen T.H."/>
            <person name="Nguyen T.T."/>
            <person name="Inoue S."/>
            <person name="Morikawa S."/>
            <person name="Okutani A."/>
        </authorList>
    </citation>
    <scope>NUCLEOTIDE SEQUENCE</scope>
    <source>
        <strain evidence="4">QuyetLC</strain>
    </source>
</reference>
<feature type="transmembrane region" description="Helical" evidence="3">
    <location>
        <begin position="126"/>
        <end position="143"/>
    </location>
</feature>
<dbReference type="InterPro" id="IPR027417">
    <property type="entry name" value="P-loop_NTPase"/>
</dbReference>